<accession>A0A8J4GSM9</accession>
<feature type="region of interest" description="Disordered" evidence="1">
    <location>
        <begin position="2092"/>
        <end position="2112"/>
    </location>
</feature>
<feature type="region of interest" description="Disordered" evidence="1">
    <location>
        <begin position="1185"/>
        <end position="1207"/>
    </location>
</feature>
<feature type="region of interest" description="Disordered" evidence="1">
    <location>
        <begin position="2312"/>
        <end position="2394"/>
    </location>
</feature>
<keyword evidence="3" id="KW-0732">Signal</keyword>
<evidence type="ECO:0000259" key="4">
    <source>
        <dbReference type="Pfam" id="PF13229"/>
    </source>
</evidence>
<dbReference type="Proteomes" id="UP000722791">
    <property type="component" value="Unassembled WGS sequence"/>
</dbReference>
<feature type="transmembrane region" description="Helical" evidence="2">
    <location>
        <begin position="1974"/>
        <end position="1992"/>
    </location>
</feature>
<dbReference type="Pfam" id="PF13229">
    <property type="entry name" value="Beta_helix"/>
    <property type="match status" value="1"/>
</dbReference>
<feature type="region of interest" description="Disordered" evidence="1">
    <location>
        <begin position="2625"/>
        <end position="2658"/>
    </location>
</feature>
<dbReference type="EMBL" id="BNCQ01000054">
    <property type="protein sequence ID" value="GIM14177.1"/>
    <property type="molecule type" value="Genomic_DNA"/>
</dbReference>
<gene>
    <name evidence="5" type="ORF">Vretimale_17115</name>
</gene>
<feature type="compositionally biased region" description="Polar residues" evidence="1">
    <location>
        <begin position="2458"/>
        <end position="2471"/>
    </location>
</feature>
<feature type="compositionally biased region" description="Low complexity" evidence="1">
    <location>
        <begin position="2312"/>
        <end position="2328"/>
    </location>
</feature>
<dbReference type="InterPro" id="IPR039448">
    <property type="entry name" value="Beta_helix"/>
</dbReference>
<feature type="region of interest" description="Disordered" evidence="1">
    <location>
        <begin position="742"/>
        <end position="764"/>
    </location>
</feature>
<keyword evidence="2" id="KW-0472">Membrane</keyword>
<organism evidence="5 6">
    <name type="scientific">Volvox reticuliferus</name>
    <dbReference type="NCBI Taxonomy" id="1737510"/>
    <lineage>
        <taxon>Eukaryota</taxon>
        <taxon>Viridiplantae</taxon>
        <taxon>Chlorophyta</taxon>
        <taxon>core chlorophytes</taxon>
        <taxon>Chlorophyceae</taxon>
        <taxon>CS clade</taxon>
        <taxon>Chlamydomonadales</taxon>
        <taxon>Volvocaceae</taxon>
        <taxon>Volvox</taxon>
    </lineage>
</organism>
<feature type="transmembrane region" description="Helical" evidence="2">
    <location>
        <begin position="2045"/>
        <end position="2062"/>
    </location>
</feature>
<feature type="region of interest" description="Disordered" evidence="1">
    <location>
        <begin position="1458"/>
        <end position="1517"/>
    </location>
</feature>
<proteinExistence type="predicted"/>
<feature type="compositionally biased region" description="Pro residues" evidence="1">
    <location>
        <begin position="823"/>
        <end position="834"/>
    </location>
</feature>
<feature type="compositionally biased region" description="Polar residues" evidence="1">
    <location>
        <begin position="2200"/>
        <end position="2217"/>
    </location>
</feature>
<evidence type="ECO:0000256" key="1">
    <source>
        <dbReference type="SAM" id="MobiDB-lite"/>
    </source>
</evidence>
<feature type="compositionally biased region" description="Pro residues" evidence="1">
    <location>
        <begin position="750"/>
        <end position="763"/>
    </location>
</feature>
<keyword evidence="2" id="KW-0812">Transmembrane</keyword>
<feature type="transmembrane region" description="Helical" evidence="2">
    <location>
        <begin position="2004"/>
        <end position="2025"/>
    </location>
</feature>
<feature type="region of interest" description="Disordered" evidence="1">
    <location>
        <begin position="2452"/>
        <end position="2471"/>
    </location>
</feature>
<evidence type="ECO:0000313" key="6">
    <source>
        <dbReference type="Proteomes" id="UP000722791"/>
    </source>
</evidence>
<dbReference type="SUPFAM" id="SSF51126">
    <property type="entry name" value="Pectin lyase-like"/>
    <property type="match status" value="1"/>
</dbReference>
<feature type="signal peptide" evidence="3">
    <location>
        <begin position="1"/>
        <end position="35"/>
    </location>
</feature>
<feature type="transmembrane region" description="Helical" evidence="2">
    <location>
        <begin position="1864"/>
        <end position="1889"/>
    </location>
</feature>
<reference evidence="5" key="1">
    <citation type="journal article" date="2021" name="Proc. Natl. Acad. Sci. U.S.A.">
        <title>Three genomes in the algal genus Volvox reveal the fate of a haploid sex-determining region after a transition to homothallism.</title>
        <authorList>
            <person name="Yamamoto K."/>
            <person name="Hamaji T."/>
            <person name="Kawai-Toyooka H."/>
            <person name="Matsuzaki R."/>
            <person name="Takahashi F."/>
            <person name="Nishimura Y."/>
            <person name="Kawachi M."/>
            <person name="Noguchi H."/>
            <person name="Minakuchi Y."/>
            <person name="Umen J.G."/>
            <person name="Toyoda A."/>
            <person name="Nozaki H."/>
        </authorList>
    </citation>
    <scope>NUCLEOTIDE SEQUENCE</scope>
    <source>
        <strain evidence="5">NIES-3785</strain>
    </source>
</reference>
<feature type="chain" id="PRO_5035180035" description="Right handed beta helix domain-containing protein" evidence="3">
    <location>
        <begin position="36"/>
        <end position="2658"/>
    </location>
</feature>
<dbReference type="PANTHER" id="PTHR11319">
    <property type="entry name" value="G PROTEIN-COUPLED RECEPTOR-RELATED"/>
    <property type="match status" value="1"/>
</dbReference>
<dbReference type="InterPro" id="IPR006626">
    <property type="entry name" value="PbH1"/>
</dbReference>
<feature type="compositionally biased region" description="Low complexity" evidence="1">
    <location>
        <begin position="1185"/>
        <end position="1194"/>
    </location>
</feature>
<keyword evidence="2" id="KW-1133">Transmembrane helix</keyword>
<feature type="compositionally biased region" description="Basic and acidic residues" evidence="1">
    <location>
        <begin position="2627"/>
        <end position="2641"/>
    </location>
</feature>
<name>A0A8J4GSM9_9CHLO</name>
<protein>
    <recommendedName>
        <fullName evidence="4">Right handed beta helix domain-containing protein</fullName>
    </recommendedName>
</protein>
<feature type="region of interest" description="Disordered" evidence="1">
    <location>
        <begin position="814"/>
        <end position="838"/>
    </location>
</feature>
<evidence type="ECO:0000313" key="5">
    <source>
        <dbReference type="EMBL" id="GIM14177.1"/>
    </source>
</evidence>
<feature type="transmembrane region" description="Helical" evidence="2">
    <location>
        <begin position="1742"/>
        <end position="1766"/>
    </location>
</feature>
<dbReference type="Gene3D" id="2.160.20.10">
    <property type="entry name" value="Single-stranded right-handed beta-helix, Pectin lyase-like"/>
    <property type="match status" value="1"/>
</dbReference>
<feature type="region of interest" description="Disordered" evidence="1">
    <location>
        <begin position="1228"/>
        <end position="1254"/>
    </location>
</feature>
<feature type="compositionally biased region" description="Low complexity" evidence="1">
    <location>
        <begin position="1465"/>
        <end position="1478"/>
    </location>
</feature>
<feature type="region of interest" description="Disordered" evidence="1">
    <location>
        <begin position="572"/>
        <end position="603"/>
    </location>
</feature>
<feature type="region of interest" description="Disordered" evidence="1">
    <location>
        <begin position="2200"/>
        <end position="2286"/>
    </location>
</feature>
<dbReference type="InterPro" id="IPR011050">
    <property type="entry name" value="Pectin_lyase_fold/virulence"/>
</dbReference>
<dbReference type="SMART" id="SM00710">
    <property type="entry name" value="PbH1"/>
    <property type="match status" value="9"/>
</dbReference>
<sequence>MCCTSFITHSSGKNAIALTLHWLVVLAAATGSTWTGSNNVLATPTSQVYVSNFEQLRDAVGQNYTNLQLAPKVYDFRSTLRLTASVQLRGAVGQDGSTPVFDCGGVDKGALELWAGGFVITSITFRNCGGAAPILIDLRNSNNKTHGEIANCVFTGNGGYLAGAVAVVNDSTNVVDLTLRACTFFNNVASEMRGDYTYDYDYALGYVRRKVLGASALALGRGAYNISQCNFTGNVPVKTLHGIKNSTVSAPLVLTCWEGPAEFVLEDSIIQSNSGRQSGGIYFIGHPDAKTASTGCTLTLRRMFVQDCWGYQSGAILASCVVKGSMCSLNLVDTQMRKNNANMSGVIMAREYGMSVAAVNLTMADNYGGAFGSVQVAANFTGCRFINNTGPTFAAMDVWGGSFTAENTEFSNNIPLTINWFKSAAVRMSNSYGGQLLNCTFEGNTIHALLVYSAAVEVFNCTFRGNRAVAGSTFPYGAAMMLYDSTYHIKVNHTLFEDNVALAGGAVMLSSTQDVTFDNCLFRGNRAVSGGALEVDIPVVKVRVYNTQFINNTAVGLSETLLGEGGVVSYEPRNGSSAGNDSHSPGDYGSGGSDTGGKSELRVPVESCGSGGGGAACVRGATGSKVSFMQVIFRGNKAYMGGGLYVATGSRCQQLVQCYPLKLGPNVTFTDNYADLAGGAVYWLYEKIVWTECARTDLSLVSPAWPGLLGQLQLHKFTTISQATIMASANITSAVAAVPAPISQSSQPQASPPPSHLVPPPAPGAGVGEVAARYMRHVMPCDSWSGNTVGRGGYGPHMATSAFFHLPMIRWSEASPSVGPTPSSTPSPAAPVPTPDSSLRLHRRQLQQTRRVLQNPNSSGVAVMPLAPPPPAYIFSSGDSIPVEVHIFDYYGQKVTLSMVDSPSSVLVTCTSLNALGQKAAEAVNGIANFTQLRVRDRVDMTYSLAFTARTALREMGEVAVSIGIRPCRINEELVATGDACAPCMEGFYAIPEQRVIAKTEVASAASTASSQPSSGAGGSRAECMRCPDGATCSSRHLGGVVVPQNGYWHSSPWSTNVMECQYADACMYSSRISDLAEFQKRLVNREATGAANASENYRAMECATGYQGNLCASCKEGYGRTSPYICSRCRGVWVRLGFGLLVFGITFISIVVTIRAALVAQLEDVHLRVDLSVRVGGWDAMGSRRSTASATASNTHQDGDSNSPSSFAATAAVSASASGLARTTFRVNSGNVKDSGPEDLGTPRGDNELLVSGQTAVTNRDVRTLVPPPGLKFQGVVLARSDAGGVNGSATAPPTAGADTCSGGAAESSLAARPEVCHEGLAMQRLRTVKQASSEQVLAIAKVTASQVASQSSVLQPEAMLSGRLSQAAQQLYGLDEAQQHLQHRSNAVRRWMYIKDNLGRAVGSSRAAGAADALNGEVGPLLGMLPLDGKLSFGSLLMAVRQIYHDAAILSSNPNLLPHDTASQDSQQQPQQCSVQCGMSSFEGPGAASHGAGPVEGSSLVPGTGGTGQETRQAEGWSVIETSPSSMNRASNLIAEQRQQNQQQRGWGRSGSLGRRLSLASPGSLLSRMHSGRQHAMGEGDGSPQAMLRNARVKAAVADVLSESLPFSGVGAHIPGGGLGAFEDSGTAQESELDWYQRGGAAEPHDDYAARAARAWRRSKRRGFFAGRSWRKRMDVISEHATVMKILVSYLQVVSLVKNTPVTWPRALVNYFNVVAQASSAASSLGILECSMRTNVLPKSVQTLMITVLSPVYWSIALCLFWLLRTAWLRHRGKLASTNEVLSYLRTRCIISINCIIFIQYPSVVSQVFSLFSCMEIDRGPQVPVCVDPWDAATCSMDKLSVGLYWTQDLDQRCYRGIHLRLCLIVGVPGVLLFAAGIPLLSAWWLYRNRKRLHDGAFSALYGTLYQEYEEKYYYWESIVMLRKFAITGVIVFAGTYRWQLTLLLALGVIALALMAQMSYRPYESDTMDELERLGLVTTLVTFYLATYFMGETVGSSTRVGLSFTILILNAITIFILVVAILRELHRAAIYNILRISSARGDLPLALVVRIGLLYLGWRFRVAWTRFRIWLHCTVPLCFPLDLPHGSIVDNEGGSPGEGGSSGASRGAGRRTVTASELRSAWDQHHREMWIQRVMRLSKYIIASGGVAAALGTPDGAGGEEGRLWRRIPTHVVKGFRHAARSVNVLTSWLSIQFSGSRLRSCGSSPSWRLPSQTVAGVDAASPHPEGNNGEMGKGNKHPAQSRPPGLSPHQSDSTSQDPACGLTTASCHGRRHVGRRPPSGWATAAGSATALVPNMTAAATTAAAAQATARESSAAGTGTPGARAAGSKRRSSDLQTHAVSTFATTVDLLEPPPAGPSVVNQPAGTRRKYSPVSVGDRPSPVHVPGPDAGLPAPGSRDAMPMLAPASAAAAGYGKLPNLFLRANMLFASGGEGRRGRRFRGIGVLASSKAAARDYSPQQGGQKPSPSLLKTTTLKAYGRANSREPKGADKIDDKIAIVATACPAAQRAAVARSVFTEETHTLASLSDSATASRSRAGNDGCASTVATAVATAAASTIGVDDMGSEVVVACTIAPATTTDDRGRGRSAGAGRSSARRPLGLFSIRRRRRQQVEEMEMVVVAEEALEGERGDREENGRDEINAGSGSPRVAEKASPEV</sequence>
<dbReference type="PANTHER" id="PTHR11319:SF35">
    <property type="entry name" value="OUTER MEMBRANE PROTEIN PMPC-RELATED"/>
    <property type="match status" value="1"/>
</dbReference>
<feature type="compositionally biased region" description="Polar residues" evidence="1">
    <location>
        <begin position="2251"/>
        <end position="2260"/>
    </location>
</feature>
<feature type="transmembrane region" description="Helical" evidence="2">
    <location>
        <begin position="1943"/>
        <end position="1962"/>
    </location>
</feature>
<evidence type="ECO:0000256" key="2">
    <source>
        <dbReference type="SAM" id="Phobius"/>
    </source>
</evidence>
<dbReference type="InterPro" id="IPR012334">
    <property type="entry name" value="Pectin_lyas_fold"/>
</dbReference>
<comment type="caution">
    <text evidence="5">The sequence shown here is derived from an EMBL/GenBank/DDBJ whole genome shotgun (WGS) entry which is preliminary data.</text>
</comment>
<evidence type="ECO:0000256" key="3">
    <source>
        <dbReference type="SAM" id="SignalP"/>
    </source>
</evidence>
<feature type="domain" description="Right handed beta helix" evidence="4">
    <location>
        <begin position="378"/>
        <end position="527"/>
    </location>
</feature>
<feature type="compositionally biased region" description="Polar residues" evidence="1">
    <location>
        <begin position="2336"/>
        <end position="2347"/>
    </location>
</feature>